<dbReference type="PROSITE" id="PS00622">
    <property type="entry name" value="HTH_LUXR_1"/>
    <property type="match status" value="1"/>
</dbReference>
<dbReference type="SMART" id="SM00421">
    <property type="entry name" value="HTH_LUXR"/>
    <property type="match status" value="1"/>
</dbReference>
<dbReference type="PROSITE" id="PS50043">
    <property type="entry name" value="HTH_LUXR_2"/>
    <property type="match status" value="1"/>
</dbReference>
<dbReference type="CDD" id="cd17535">
    <property type="entry name" value="REC_NarL-like"/>
    <property type="match status" value="1"/>
</dbReference>
<feature type="modified residue" description="4-aspartylphosphate" evidence="5">
    <location>
        <position position="52"/>
    </location>
</feature>
<organism evidence="8 9">
    <name type="scientific">Kribbella shirazensis</name>
    <dbReference type="NCBI Taxonomy" id="1105143"/>
    <lineage>
        <taxon>Bacteria</taxon>
        <taxon>Bacillati</taxon>
        <taxon>Actinomycetota</taxon>
        <taxon>Actinomycetes</taxon>
        <taxon>Propionibacteriales</taxon>
        <taxon>Kribbellaceae</taxon>
        <taxon>Kribbella</taxon>
    </lineage>
</organism>
<evidence type="ECO:0000256" key="1">
    <source>
        <dbReference type="ARBA" id="ARBA00022553"/>
    </source>
</evidence>
<evidence type="ECO:0000256" key="2">
    <source>
        <dbReference type="ARBA" id="ARBA00023015"/>
    </source>
</evidence>
<dbReference type="InterPro" id="IPR011006">
    <property type="entry name" value="CheY-like_superfamily"/>
</dbReference>
<proteinExistence type="predicted"/>
<feature type="domain" description="HTH luxR-type" evidence="6">
    <location>
        <begin position="142"/>
        <end position="212"/>
    </location>
</feature>
<evidence type="ECO:0000256" key="5">
    <source>
        <dbReference type="PROSITE-ProRule" id="PRU00169"/>
    </source>
</evidence>
<keyword evidence="1 5" id="KW-0597">Phosphoprotein</keyword>
<dbReference type="PANTHER" id="PTHR43214:SF24">
    <property type="entry name" value="TRANSCRIPTIONAL REGULATORY PROTEIN NARL-RELATED"/>
    <property type="match status" value="1"/>
</dbReference>
<gene>
    <name evidence="8" type="ORF">BJY22_001814</name>
</gene>
<dbReference type="SUPFAM" id="SSF52172">
    <property type="entry name" value="CheY-like"/>
    <property type="match status" value="1"/>
</dbReference>
<accession>A0A7X5V7M1</accession>
<name>A0A7X5V7M1_9ACTN</name>
<evidence type="ECO:0000259" key="7">
    <source>
        <dbReference type="PROSITE" id="PS50110"/>
    </source>
</evidence>
<dbReference type="GO" id="GO:0006355">
    <property type="term" value="P:regulation of DNA-templated transcription"/>
    <property type="evidence" value="ECO:0007669"/>
    <property type="project" value="InterPro"/>
</dbReference>
<dbReference type="PROSITE" id="PS50110">
    <property type="entry name" value="RESPONSE_REGULATORY"/>
    <property type="match status" value="1"/>
</dbReference>
<evidence type="ECO:0000256" key="3">
    <source>
        <dbReference type="ARBA" id="ARBA00023125"/>
    </source>
</evidence>
<keyword evidence="4" id="KW-0804">Transcription</keyword>
<dbReference type="InterPro" id="IPR039420">
    <property type="entry name" value="WalR-like"/>
</dbReference>
<dbReference type="EMBL" id="JAASRO010000001">
    <property type="protein sequence ID" value="NIK56097.1"/>
    <property type="molecule type" value="Genomic_DNA"/>
</dbReference>
<dbReference type="GO" id="GO:0000160">
    <property type="term" value="P:phosphorelay signal transduction system"/>
    <property type="evidence" value="ECO:0007669"/>
    <property type="project" value="InterPro"/>
</dbReference>
<feature type="domain" description="Response regulatory" evidence="7">
    <location>
        <begin position="2"/>
        <end position="120"/>
    </location>
</feature>
<dbReference type="Gene3D" id="3.40.50.2300">
    <property type="match status" value="1"/>
</dbReference>
<keyword evidence="9" id="KW-1185">Reference proteome</keyword>
<dbReference type="InterPro" id="IPR001789">
    <property type="entry name" value="Sig_transdc_resp-reg_receiver"/>
</dbReference>
<dbReference type="PANTHER" id="PTHR43214">
    <property type="entry name" value="TWO-COMPONENT RESPONSE REGULATOR"/>
    <property type="match status" value="1"/>
</dbReference>
<dbReference type="Proteomes" id="UP000555407">
    <property type="component" value="Unassembled WGS sequence"/>
</dbReference>
<dbReference type="GO" id="GO:0003677">
    <property type="term" value="F:DNA binding"/>
    <property type="evidence" value="ECO:0007669"/>
    <property type="project" value="UniProtKB-KW"/>
</dbReference>
<sequence length="212" mass="23209">MRIVIGEDSALFREGLSRLLTENGHEVAGTAADADELVTLVRAVDPELTIVDVRMPPTMTDDGARAAKVLRDESPERPILMLSQHVETRHVVELVGTGAFGYLLKDRVLRVADFLDAMRRVADGGSALDPVIVAALVTPTRLNDPLAALSAREREVLALVAEGRSNAAIAARLVLAERTVESHMRSIFQKLRIDEAPDTHRRVLAVLTQLRR</sequence>
<evidence type="ECO:0000313" key="9">
    <source>
        <dbReference type="Proteomes" id="UP000555407"/>
    </source>
</evidence>
<reference evidence="8 9" key="1">
    <citation type="submission" date="2020-03" db="EMBL/GenBank/DDBJ databases">
        <title>Sequencing the genomes of 1000 actinobacteria strains.</title>
        <authorList>
            <person name="Klenk H.-P."/>
        </authorList>
    </citation>
    <scope>NUCLEOTIDE SEQUENCE [LARGE SCALE GENOMIC DNA]</scope>
    <source>
        <strain evidence="8 9">DSM 45490</strain>
    </source>
</reference>
<dbReference type="Pfam" id="PF00196">
    <property type="entry name" value="GerE"/>
    <property type="match status" value="1"/>
</dbReference>
<dbReference type="RefSeq" id="WP_167205241.1">
    <property type="nucleotide sequence ID" value="NZ_JAASRO010000001.1"/>
</dbReference>
<dbReference type="SMART" id="SM00448">
    <property type="entry name" value="REC"/>
    <property type="match status" value="1"/>
</dbReference>
<evidence type="ECO:0000256" key="4">
    <source>
        <dbReference type="ARBA" id="ARBA00023163"/>
    </source>
</evidence>
<dbReference type="InterPro" id="IPR058245">
    <property type="entry name" value="NreC/VraR/RcsB-like_REC"/>
</dbReference>
<dbReference type="Pfam" id="PF00072">
    <property type="entry name" value="Response_reg"/>
    <property type="match status" value="1"/>
</dbReference>
<protein>
    <submittedName>
        <fullName evidence="8">DNA-binding NarL/FixJ family response regulator</fullName>
    </submittedName>
</protein>
<dbReference type="InterPro" id="IPR000792">
    <property type="entry name" value="Tscrpt_reg_LuxR_C"/>
</dbReference>
<keyword evidence="2" id="KW-0805">Transcription regulation</keyword>
<comment type="caution">
    <text evidence="8">The sequence shown here is derived from an EMBL/GenBank/DDBJ whole genome shotgun (WGS) entry which is preliminary data.</text>
</comment>
<keyword evidence="3 8" id="KW-0238">DNA-binding</keyword>
<dbReference type="PRINTS" id="PR00038">
    <property type="entry name" value="HTHLUXR"/>
</dbReference>
<dbReference type="CDD" id="cd06170">
    <property type="entry name" value="LuxR_C_like"/>
    <property type="match status" value="1"/>
</dbReference>
<dbReference type="AlphaFoldDB" id="A0A7X5V7M1"/>
<evidence type="ECO:0000259" key="6">
    <source>
        <dbReference type="PROSITE" id="PS50043"/>
    </source>
</evidence>
<evidence type="ECO:0000313" key="8">
    <source>
        <dbReference type="EMBL" id="NIK56097.1"/>
    </source>
</evidence>